<feature type="compositionally biased region" description="Low complexity" evidence="4">
    <location>
        <begin position="12"/>
        <end position="24"/>
    </location>
</feature>
<dbReference type="InterPro" id="IPR022008">
    <property type="entry name" value="EABR"/>
</dbReference>
<dbReference type="Proteomes" id="UP000265180">
    <property type="component" value="Chromosome 19"/>
</dbReference>
<evidence type="ECO:0000313" key="6">
    <source>
        <dbReference type="Ensembl" id="ENSORLP00020017643.1"/>
    </source>
</evidence>
<feature type="region of interest" description="Disordered" evidence="4">
    <location>
        <begin position="203"/>
        <end position="227"/>
    </location>
</feature>
<dbReference type="GO" id="GO:0051896">
    <property type="term" value="P:regulation of phosphatidylinositol 3-kinase/protein kinase B signal transduction"/>
    <property type="evidence" value="ECO:0007669"/>
    <property type="project" value="InterPro"/>
</dbReference>
<dbReference type="Ensembl" id="ENSORLT00020026247.1">
    <property type="protein sequence ID" value="ENSORLP00020017643.1"/>
    <property type="gene ID" value="ENSORLG00020018679.1"/>
</dbReference>
<dbReference type="GO" id="GO:0005737">
    <property type="term" value="C:cytoplasm"/>
    <property type="evidence" value="ECO:0007669"/>
    <property type="project" value="UniProtKB-SubCell"/>
</dbReference>
<accession>A0A3P9LAH7</accession>
<feature type="compositionally biased region" description="Basic and acidic residues" evidence="4">
    <location>
        <begin position="264"/>
        <end position="276"/>
    </location>
</feature>
<reference evidence="6" key="4">
    <citation type="submission" date="2025-09" db="UniProtKB">
        <authorList>
            <consortium name="Ensembl"/>
        </authorList>
    </citation>
    <scope>IDENTIFICATION</scope>
    <source>
        <strain evidence="6">HNI</strain>
    </source>
</reference>
<feature type="compositionally biased region" description="Basic and acidic residues" evidence="4">
    <location>
        <begin position="207"/>
        <end position="227"/>
    </location>
</feature>
<feature type="region of interest" description="Disordered" evidence="4">
    <location>
        <begin position="1"/>
        <end position="29"/>
    </location>
</feature>
<dbReference type="PANTHER" id="PTHR31838:SF1">
    <property type="entry name" value="CENTROSOMAL PROTEIN OF 55 KDA"/>
    <property type="match status" value="1"/>
</dbReference>
<feature type="domain" description="TSG101 and ALIX binding" evidence="5">
    <location>
        <begin position="163"/>
        <end position="194"/>
    </location>
</feature>
<dbReference type="PANTHER" id="PTHR31838">
    <property type="entry name" value="CENTROSOMAL PROTEIN OF 55 KDA"/>
    <property type="match status" value="1"/>
</dbReference>
<keyword evidence="2" id="KW-0963">Cytoplasm</keyword>
<reference evidence="6" key="3">
    <citation type="submission" date="2025-08" db="UniProtKB">
        <authorList>
            <consortium name="Ensembl"/>
        </authorList>
    </citation>
    <scope>IDENTIFICATION</scope>
    <source>
        <strain evidence="6">HNI</strain>
    </source>
</reference>
<keyword evidence="3" id="KW-0175">Coiled coil</keyword>
<protein>
    <submittedName>
        <fullName evidence="6">Centrosomal protein 55</fullName>
    </submittedName>
</protein>
<evidence type="ECO:0000256" key="2">
    <source>
        <dbReference type="ARBA" id="ARBA00022490"/>
    </source>
</evidence>
<evidence type="ECO:0000256" key="3">
    <source>
        <dbReference type="ARBA" id="ARBA00023054"/>
    </source>
</evidence>
<dbReference type="Pfam" id="PF12180">
    <property type="entry name" value="EABR"/>
    <property type="match status" value="1"/>
</dbReference>
<reference key="1">
    <citation type="journal article" date="2007" name="Nature">
        <title>The medaka draft genome and insights into vertebrate genome evolution.</title>
        <authorList>
            <person name="Kasahara M."/>
            <person name="Naruse K."/>
            <person name="Sasaki S."/>
            <person name="Nakatani Y."/>
            <person name="Qu W."/>
            <person name="Ahsan B."/>
            <person name="Yamada T."/>
            <person name="Nagayasu Y."/>
            <person name="Doi K."/>
            <person name="Kasai Y."/>
            <person name="Jindo T."/>
            <person name="Kobayashi D."/>
            <person name="Shimada A."/>
            <person name="Toyoda A."/>
            <person name="Kuroki Y."/>
            <person name="Fujiyama A."/>
            <person name="Sasaki T."/>
            <person name="Shimizu A."/>
            <person name="Asakawa S."/>
            <person name="Shimizu N."/>
            <person name="Hashimoto S."/>
            <person name="Yang J."/>
            <person name="Lee Y."/>
            <person name="Matsushima K."/>
            <person name="Sugano S."/>
            <person name="Sakaizumi M."/>
            <person name="Narita T."/>
            <person name="Ohishi K."/>
            <person name="Haga S."/>
            <person name="Ohta F."/>
            <person name="Nomoto H."/>
            <person name="Nogata K."/>
            <person name="Morishita T."/>
            <person name="Endo T."/>
            <person name="Shin-I T."/>
            <person name="Takeda H."/>
            <person name="Morishita S."/>
            <person name="Kohara Y."/>
        </authorList>
    </citation>
    <scope>NUCLEOTIDE SEQUENCE [LARGE SCALE GENOMIC DNA]</scope>
    <source>
        <strain>Hd-rR</strain>
    </source>
</reference>
<feature type="region of interest" description="Disordered" evidence="4">
    <location>
        <begin position="255"/>
        <end position="276"/>
    </location>
</feature>
<organism evidence="6 7">
    <name type="scientific">Oryzias latipes</name>
    <name type="common">Japanese rice fish</name>
    <name type="synonym">Japanese killifish</name>
    <dbReference type="NCBI Taxonomy" id="8090"/>
    <lineage>
        <taxon>Eukaryota</taxon>
        <taxon>Metazoa</taxon>
        <taxon>Chordata</taxon>
        <taxon>Craniata</taxon>
        <taxon>Vertebrata</taxon>
        <taxon>Euteleostomi</taxon>
        <taxon>Actinopterygii</taxon>
        <taxon>Neopterygii</taxon>
        <taxon>Teleostei</taxon>
        <taxon>Neoteleostei</taxon>
        <taxon>Acanthomorphata</taxon>
        <taxon>Ovalentaria</taxon>
        <taxon>Atherinomorphae</taxon>
        <taxon>Beloniformes</taxon>
        <taxon>Adrianichthyidae</taxon>
        <taxon>Oryziinae</taxon>
        <taxon>Oryzias</taxon>
    </lineage>
</organism>
<evidence type="ECO:0000259" key="5">
    <source>
        <dbReference type="Pfam" id="PF12180"/>
    </source>
</evidence>
<name>A0A3P9LAH7_ORYLA</name>
<evidence type="ECO:0000313" key="7">
    <source>
        <dbReference type="Proteomes" id="UP000265180"/>
    </source>
</evidence>
<dbReference type="GO" id="GO:0000281">
    <property type="term" value="P:mitotic cytokinesis"/>
    <property type="evidence" value="ECO:0007669"/>
    <property type="project" value="InterPro"/>
</dbReference>
<comment type="subcellular location">
    <subcellularLocation>
        <location evidence="1">Cytoplasm</location>
    </subcellularLocation>
</comment>
<evidence type="ECO:0000256" key="4">
    <source>
        <dbReference type="SAM" id="MobiDB-lite"/>
    </source>
</evidence>
<dbReference type="Gene3D" id="1.20.5.990">
    <property type="entry name" value="Nemo cc2-lz domain - 1d5 darpin complex"/>
    <property type="match status" value="1"/>
</dbReference>
<reference evidence="6 7" key="2">
    <citation type="submission" date="2017-04" db="EMBL/GenBank/DDBJ databases">
        <title>CpG methylation of centromeres and impact of large insertions on vertebrate speciation.</title>
        <authorList>
            <person name="Ichikawa K."/>
            <person name="Yoshimura J."/>
            <person name="Morishita S."/>
        </authorList>
    </citation>
    <scope>NUCLEOTIDE SEQUENCE</scope>
    <source>
        <strain evidence="6 7">HNI</strain>
    </source>
</reference>
<proteinExistence type="predicted"/>
<dbReference type="AlphaFoldDB" id="A0A3P9LAH7"/>
<evidence type="ECO:0000256" key="1">
    <source>
        <dbReference type="ARBA" id="ARBA00004496"/>
    </source>
</evidence>
<dbReference type="InterPro" id="IPR038926">
    <property type="entry name" value="CEP55"/>
</dbReference>
<dbReference type="Gene3D" id="1.20.5.1180">
    <property type="entry name" value="Geminin coiled-coil domain"/>
    <property type="match status" value="1"/>
</dbReference>
<sequence>MASKGAKETIASKLGFKSSSSASKVDAELEKVRKENAHLRKKIDELAKRHVRPPDSDKSKLLERILSLETLRERNNQQLLGKEQELESLRQQLSAKGGEVVASLQAQLEQRRKEAELRDGLLQSLSQETENLKNKLATVSARCQTLETSASGQAPPADLALVQDQLKDALEKNQQWLCYDQQREAYVQSLVARSVELEQQLAQAKQNKAESGSEGKPEAELQRQREQAARAEEEALVLRCEEKSRELQEARMQLQAERAGNRHAVHDERKVSSERADRMKAELDSLNVRLEEERRRSAELLLQLNVLQKSLLHQNEEQRRIAALEQQIQLSTRDFESEKLDRQSMQQQLQKVLKELRRARNQIAMLESAKQPNARFSEPSSYNSLEFERLRVDDPRSPPSPSKVINLLDESFLECPKCRAPYPTSRHRELLAHIDFCLA</sequence>